<organism evidence="1 2">
    <name type="scientific">Deinococcus hopiensis KR-140</name>
    <dbReference type="NCBI Taxonomy" id="695939"/>
    <lineage>
        <taxon>Bacteria</taxon>
        <taxon>Thermotogati</taxon>
        <taxon>Deinococcota</taxon>
        <taxon>Deinococci</taxon>
        <taxon>Deinococcales</taxon>
        <taxon>Deinococcaceae</taxon>
        <taxon>Deinococcus</taxon>
    </lineage>
</organism>
<dbReference type="EMBL" id="FWWU01000006">
    <property type="protein sequence ID" value="SMB82620.1"/>
    <property type="molecule type" value="Genomic_DNA"/>
</dbReference>
<proteinExistence type="predicted"/>
<keyword evidence="2" id="KW-1185">Reference proteome</keyword>
<reference evidence="1 2" key="1">
    <citation type="submission" date="2017-04" db="EMBL/GenBank/DDBJ databases">
        <authorList>
            <person name="Afonso C.L."/>
            <person name="Miller P.J."/>
            <person name="Scott M.A."/>
            <person name="Spackman E."/>
            <person name="Goraichik I."/>
            <person name="Dimitrov K.M."/>
            <person name="Suarez D.L."/>
            <person name="Swayne D.E."/>
        </authorList>
    </citation>
    <scope>NUCLEOTIDE SEQUENCE [LARGE SCALE GENOMIC DNA]</scope>
    <source>
        <strain evidence="1 2">KR-140</strain>
    </source>
</reference>
<accession>A0A1W1UNG6</accession>
<protein>
    <submittedName>
        <fullName evidence="1">Uncharacterized protein</fullName>
    </submittedName>
</protein>
<dbReference type="RefSeq" id="WP_084046235.1">
    <property type="nucleotide sequence ID" value="NZ_FWWU01000006.1"/>
</dbReference>
<evidence type="ECO:0000313" key="1">
    <source>
        <dbReference type="EMBL" id="SMB82620.1"/>
    </source>
</evidence>
<dbReference type="Proteomes" id="UP000192582">
    <property type="component" value="Unassembled WGS sequence"/>
</dbReference>
<name>A0A1W1UNG6_9DEIO</name>
<dbReference type="AlphaFoldDB" id="A0A1W1UNG6"/>
<gene>
    <name evidence="1" type="ORF">SAMN00790413_04088</name>
</gene>
<dbReference type="OrthoDB" id="57480at2"/>
<evidence type="ECO:0000313" key="2">
    <source>
        <dbReference type="Proteomes" id="UP000192582"/>
    </source>
</evidence>
<sequence>MARQSVLPGVDRWSAGRTGVKFRQQGHRLIFTLPLNVPARPNRVYTGLNVTGTAVFNSGASKPVCEPLPVRPAN</sequence>
<dbReference type="STRING" id="695939.SAMN00790413_04088"/>